<keyword evidence="3" id="KW-1185">Reference proteome</keyword>
<evidence type="ECO:0000313" key="3">
    <source>
        <dbReference type="Proteomes" id="UP001055172"/>
    </source>
</evidence>
<protein>
    <submittedName>
        <fullName evidence="2">Uncharacterized protein</fullName>
    </submittedName>
</protein>
<evidence type="ECO:0000256" key="1">
    <source>
        <dbReference type="SAM" id="MobiDB-lite"/>
    </source>
</evidence>
<dbReference type="AlphaFoldDB" id="A0AA37GPW0"/>
<gene>
    <name evidence="2" type="ORF">ColLi_07468</name>
</gene>
<dbReference type="Proteomes" id="UP001055172">
    <property type="component" value="Unassembled WGS sequence"/>
</dbReference>
<feature type="region of interest" description="Disordered" evidence="1">
    <location>
        <begin position="1"/>
        <end position="23"/>
    </location>
</feature>
<sequence>MPRSLAFADPRCPTSDEPSKSLIPKGYKETVTRDSLLSAERAALGWQRTVVHPWQMTTVWAWEKTVVMVKQPGHLTSMKKERGAGTRVCPACEHEKFETEGEGQGEAIVALSYLELVLAGLGGRGGVEEINGENLGEKPSA</sequence>
<accession>A0AA37GPW0</accession>
<evidence type="ECO:0000313" key="2">
    <source>
        <dbReference type="EMBL" id="GJC84630.1"/>
    </source>
</evidence>
<proteinExistence type="predicted"/>
<reference evidence="2 3" key="1">
    <citation type="submission" date="2021-07" db="EMBL/GenBank/DDBJ databases">
        <title>Genome data of Colletotrichum spaethianum.</title>
        <authorList>
            <person name="Utami Y.D."/>
            <person name="Hiruma K."/>
        </authorList>
    </citation>
    <scope>NUCLEOTIDE SEQUENCE [LARGE SCALE GENOMIC DNA]</scope>
    <source>
        <strain evidence="2 3">MAFF 242679</strain>
    </source>
</reference>
<organism evidence="2 3">
    <name type="scientific">Colletotrichum liriopes</name>
    <dbReference type="NCBI Taxonomy" id="708192"/>
    <lineage>
        <taxon>Eukaryota</taxon>
        <taxon>Fungi</taxon>
        <taxon>Dikarya</taxon>
        <taxon>Ascomycota</taxon>
        <taxon>Pezizomycotina</taxon>
        <taxon>Sordariomycetes</taxon>
        <taxon>Hypocreomycetidae</taxon>
        <taxon>Glomerellales</taxon>
        <taxon>Glomerellaceae</taxon>
        <taxon>Colletotrichum</taxon>
        <taxon>Colletotrichum spaethianum species complex</taxon>
    </lineage>
</organism>
<dbReference type="EMBL" id="BPPX01000015">
    <property type="protein sequence ID" value="GJC84630.1"/>
    <property type="molecule type" value="Genomic_DNA"/>
</dbReference>
<name>A0AA37GPW0_9PEZI</name>
<comment type="caution">
    <text evidence="2">The sequence shown here is derived from an EMBL/GenBank/DDBJ whole genome shotgun (WGS) entry which is preliminary data.</text>
</comment>